<dbReference type="Proteomes" id="UP001159641">
    <property type="component" value="Unassembled WGS sequence"/>
</dbReference>
<feature type="compositionally biased region" description="Acidic residues" evidence="1">
    <location>
        <begin position="29"/>
        <end position="42"/>
    </location>
</feature>
<proteinExistence type="predicted"/>
<evidence type="ECO:0000313" key="3">
    <source>
        <dbReference type="Proteomes" id="UP001159641"/>
    </source>
</evidence>
<sequence length="218" mass="24401">MSARKLQPSGTSPPHPSRTFHHSTQTLSSEEDGTEGDEESSMEEFLFPQEEESPEEDQYLEEEENYLKGKEYLYEKEYLKEEKHLQKKELLEGKMFLYEKFLEEALICQSPSMGTCIISLGPCGHLVSEWCILRTQLLCPSPQAGTDLPPGPPEVAQICLELPPTLKGEQLPGGAFWLEQAASSSLPQLFAPSLRLRPLCPRSLHQGTLTPTGNRPVS</sequence>
<protein>
    <submittedName>
        <fullName evidence="2">Uncharacterized protein</fullName>
    </submittedName>
</protein>
<comment type="caution">
    <text evidence="2">The sequence shown here is derived from an EMBL/GenBank/DDBJ whole genome shotgun (WGS) entry which is preliminary data.</text>
</comment>
<feature type="compositionally biased region" description="Acidic residues" evidence="1">
    <location>
        <begin position="49"/>
        <end position="59"/>
    </location>
</feature>
<feature type="region of interest" description="Disordered" evidence="1">
    <location>
        <begin position="1"/>
        <end position="59"/>
    </location>
</feature>
<organism evidence="2 3">
    <name type="scientific">Eschrichtius robustus</name>
    <name type="common">California gray whale</name>
    <name type="synonym">Eschrichtius gibbosus</name>
    <dbReference type="NCBI Taxonomy" id="9764"/>
    <lineage>
        <taxon>Eukaryota</taxon>
        <taxon>Metazoa</taxon>
        <taxon>Chordata</taxon>
        <taxon>Craniata</taxon>
        <taxon>Vertebrata</taxon>
        <taxon>Euteleostomi</taxon>
        <taxon>Mammalia</taxon>
        <taxon>Eutheria</taxon>
        <taxon>Laurasiatheria</taxon>
        <taxon>Artiodactyla</taxon>
        <taxon>Whippomorpha</taxon>
        <taxon>Cetacea</taxon>
        <taxon>Mysticeti</taxon>
        <taxon>Eschrichtiidae</taxon>
        <taxon>Eschrichtius</taxon>
    </lineage>
</organism>
<dbReference type="AlphaFoldDB" id="A0AB34H3I2"/>
<evidence type="ECO:0000256" key="1">
    <source>
        <dbReference type="SAM" id="MobiDB-lite"/>
    </source>
</evidence>
<evidence type="ECO:0000313" key="2">
    <source>
        <dbReference type="EMBL" id="KAJ8785465.1"/>
    </source>
</evidence>
<dbReference type="EMBL" id="JAIQCJ010002014">
    <property type="protein sequence ID" value="KAJ8785465.1"/>
    <property type="molecule type" value="Genomic_DNA"/>
</dbReference>
<name>A0AB34H3I2_ESCRO</name>
<gene>
    <name evidence="2" type="ORF">J1605_007062</name>
</gene>
<keyword evidence="3" id="KW-1185">Reference proteome</keyword>
<reference evidence="2 3" key="1">
    <citation type="submission" date="2022-11" db="EMBL/GenBank/DDBJ databases">
        <title>Whole genome sequence of Eschrichtius robustus ER-17-0199.</title>
        <authorList>
            <person name="Bruniche-Olsen A."/>
            <person name="Black A.N."/>
            <person name="Fields C.J."/>
            <person name="Walden K."/>
            <person name="Dewoody J.A."/>
        </authorList>
    </citation>
    <scope>NUCLEOTIDE SEQUENCE [LARGE SCALE GENOMIC DNA]</scope>
    <source>
        <strain evidence="2">ER-17-0199</strain>
        <tissue evidence="2">Blubber</tissue>
    </source>
</reference>
<accession>A0AB34H3I2</accession>